<evidence type="ECO:0000313" key="3">
    <source>
        <dbReference type="EMBL" id="VUZ39798.1"/>
    </source>
</evidence>
<evidence type="ECO:0000313" key="4">
    <source>
        <dbReference type="Proteomes" id="UP000321570"/>
    </source>
</evidence>
<proteinExistence type="inferred from homology"/>
<dbReference type="Pfam" id="PF01652">
    <property type="entry name" value="IF4E"/>
    <property type="match status" value="1"/>
</dbReference>
<protein>
    <submittedName>
        <fullName evidence="3">Uncharacterized protein</fullName>
    </submittedName>
</protein>
<dbReference type="GO" id="GO:0000340">
    <property type="term" value="F:RNA 7-methylguanosine cap binding"/>
    <property type="evidence" value="ECO:0007669"/>
    <property type="project" value="TreeGrafter"/>
</dbReference>
<accession>A0A564XZ37</accession>
<name>A0A564XZ37_HYMDI</name>
<sequence>MEDATGPPSVPSAPTESIESVEKQKKSSKAHPLHTNWSFYINELPTKQTNDPNAKHEGHQIRCLGKCSTVEEFWKVFKMTEKPSELQYTEAFYLMRDPYDPQWERPEHANGGRWRLRHTDARNADYLWCEIAMGAVGEKLGQLVDSHNSILGVGVSPRPSSVIIDIWTASVVFDADKTTEFAEKFNEIILPQPVHFKLVYFECFAEVRRKNSKAN</sequence>
<evidence type="ECO:0000256" key="1">
    <source>
        <dbReference type="RuleBase" id="RU004374"/>
    </source>
</evidence>
<dbReference type="Proteomes" id="UP000321570">
    <property type="component" value="Unassembled WGS sequence"/>
</dbReference>
<keyword evidence="4" id="KW-1185">Reference proteome</keyword>
<dbReference type="PANTHER" id="PTHR11960:SF18">
    <property type="entry name" value="EUKARYOTIC TRANSLATION INITIATION FACTOR 4E HOMOLOGOUS PROTEIN, ISOFORM B"/>
    <property type="match status" value="1"/>
</dbReference>
<dbReference type="SUPFAM" id="SSF55418">
    <property type="entry name" value="eIF4e-like"/>
    <property type="match status" value="1"/>
</dbReference>
<organism evidence="3 4">
    <name type="scientific">Hymenolepis diminuta</name>
    <name type="common">Rat tapeworm</name>
    <dbReference type="NCBI Taxonomy" id="6216"/>
    <lineage>
        <taxon>Eukaryota</taxon>
        <taxon>Metazoa</taxon>
        <taxon>Spiralia</taxon>
        <taxon>Lophotrochozoa</taxon>
        <taxon>Platyhelminthes</taxon>
        <taxon>Cestoda</taxon>
        <taxon>Eucestoda</taxon>
        <taxon>Cyclophyllidea</taxon>
        <taxon>Hymenolepididae</taxon>
        <taxon>Hymenolepis</taxon>
    </lineage>
</organism>
<evidence type="ECO:0000256" key="2">
    <source>
        <dbReference type="SAM" id="MobiDB-lite"/>
    </source>
</evidence>
<keyword evidence="1" id="KW-0648">Protein biosynthesis</keyword>
<dbReference type="Gene3D" id="3.30.760.10">
    <property type="entry name" value="RNA Cap, Translation Initiation Factor Eif4e"/>
    <property type="match status" value="1"/>
</dbReference>
<dbReference type="InterPro" id="IPR001040">
    <property type="entry name" value="TIF_eIF_4E"/>
</dbReference>
<dbReference type="GO" id="GO:0003743">
    <property type="term" value="F:translation initiation factor activity"/>
    <property type="evidence" value="ECO:0007669"/>
    <property type="project" value="UniProtKB-KW"/>
</dbReference>
<gene>
    <name evidence="3" type="ORF">WMSIL1_LOCUS906</name>
</gene>
<dbReference type="EMBL" id="CABIJS010000022">
    <property type="protein sequence ID" value="VUZ39798.1"/>
    <property type="molecule type" value="Genomic_DNA"/>
</dbReference>
<reference evidence="3 4" key="1">
    <citation type="submission" date="2019-07" db="EMBL/GenBank/DDBJ databases">
        <authorList>
            <person name="Jastrzebski P J."/>
            <person name="Paukszto L."/>
            <person name="Jastrzebski P J."/>
        </authorList>
    </citation>
    <scope>NUCLEOTIDE SEQUENCE [LARGE SCALE GENOMIC DNA]</scope>
    <source>
        <strain evidence="3 4">WMS-il1</strain>
    </source>
</reference>
<dbReference type="InterPro" id="IPR023398">
    <property type="entry name" value="TIF_eIF4e-like"/>
</dbReference>
<feature type="region of interest" description="Disordered" evidence="2">
    <location>
        <begin position="1"/>
        <end position="30"/>
    </location>
</feature>
<comment type="similarity">
    <text evidence="1">Belongs to the eukaryotic initiation factor 4E family.</text>
</comment>
<dbReference type="PANTHER" id="PTHR11960">
    <property type="entry name" value="EUKARYOTIC TRANSLATION INITIATION FACTOR 4E RELATED"/>
    <property type="match status" value="1"/>
</dbReference>
<keyword evidence="1" id="KW-0396">Initiation factor</keyword>
<dbReference type="GO" id="GO:0016281">
    <property type="term" value="C:eukaryotic translation initiation factor 4F complex"/>
    <property type="evidence" value="ECO:0007669"/>
    <property type="project" value="TreeGrafter"/>
</dbReference>
<keyword evidence="1" id="KW-0694">RNA-binding</keyword>
<dbReference type="AlphaFoldDB" id="A0A564XZ37"/>